<gene>
    <name evidence="6" type="ORF">BZZ03_04025</name>
</gene>
<dbReference type="PANTHER" id="PTHR47506:SF10">
    <property type="entry name" value="TRANSCRIPTIONAL REGULATORY PROTEIN"/>
    <property type="match status" value="1"/>
</dbReference>
<organism evidence="6 7">
    <name type="scientific">Lactococcus petauri</name>
    <dbReference type="NCBI Taxonomy" id="1940789"/>
    <lineage>
        <taxon>Bacteria</taxon>
        <taxon>Bacillati</taxon>
        <taxon>Bacillota</taxon>
        <taxon>Bacilli</taxon>
        <taxon>Lactobacillales</taxon>
        <taxon>Streptococcaceae</taxon>
        <taxon>Lactococcus</taxon>
    </lineage>
</organism>
<evidence type="ECO:0000259" key="5">
    <source>
        <dbReference type="PROSITE" id="PS50977"/>
    </source>
</evidence>
<dbReference type="Pfam" id="PF00440">
    <property type="entry name" value="TetR_N"/>
    <property type="match status" value="1"/>
</dbReference>
<dbReference type="InterPro" id="IPR011075">
    <property type="entry name" value="TetR_C"/>
</dbReference>
<dbReference type="SUPFAM" id="SSF46689">
    <property type="entry name" value="Homeodomain-like"/>
    <property type="match status" value="1"/>
</dbReference>
<evidence type="ECO:0000256" key="3">
    <source>
        <dbReference type="ARBA" id="ARBA00023163"/>
    </source>
</evidence>
<evidence type="ECO:0000313" key="6">
    <source>
        <dbReference type="EMBL" id="OUK04944.1"/>
    </source>
</evidence>
<evidence type="ECO:0000313" key="7">
    <source>
        <dbReference type="Proteomes" id="UP000194606"/>
    </source>
</evidence>
<reference evidence="6 7" key="1">
    <citation type="submission" date="2017-02" db="EMBL/GenBank/DDBJ databases">
        <authorList>
            <person name="Peterson S.W."/>
        </authorList>
    </citation>
    <scope>NUCLEOTIDE SEQUENCE [LARGE SCALE GENOMIC DNA]</scope>
    <source>
        <strain evidence="6">159469</strain>
    </source>
</reference>
<feature type="domain" description="HTH tetR-type" evidence="5">
    <location>
        <begin position="6"/>
        <end position="66"/>
    </location>
</feature>
<accession>A0A252CEF6</accession>
<dbReference type="EMBL" id="MUIZ01000002">
    <property type="protein sequence ID" value="OUK04944.1"/>
    <property type="molecule type" value="Genomic_DNA"/>
</dbReference>
<dbReference type="Pfam" id="PF16925">
    <property type="entry name" value="TetR_C_13"/>
    <property type="match status" value="1"/>
</dbReference>
<comment type="caution">
    <text evidence="6">The sequence shown here is derived from an EMBL/GenBank/DDBJ whole genome shotgun (WGS) entry which is preliminary data.</text>
</comment>
<name>A0A252CEF6_9LACT</name>
<evidence type="ECO:0000256" key="4">
    <source>
        <dbReference type="PROSITE-ProRule" id="PRU00335"/>
    </source>
</evidence>
<dbReference type="InterPro" id="IPR009057">
    <property type="entry name" value="Homeodomain-like_sf"/>
</dbReference>
<dbReference type="Gene3D" id="1.10.357.10">
    <property type="entry name" value="Tetracycline Repressor, domain 2"/>
    <property type="match status" value="1"/>
</dbReference>
<dbReference type="AlphaFoldDB" id="A0A252CEF6"/>
<dbReference type="Gene3D" id="1.10.10.60">
    <property type="entry name" value="Homeodomain-like"/>
    <property type="match status" value="1"/>
</dbReference>
<protein>
    <recommendedName>
        <fullName evidence="5">HTH tetR-type domain-containing protein</fullName>
    </recommendedName>
</protein>
<dbReference type="PRINTS" id="PR00455">
    <property type="entry name" value="HTHTETR"/>
</dbReference>
<evidence type="ECO:0000256" key="2">
    <source>
        <dbReference type="ARBA" id="ARBA00023125"/>
    </source>
</evidence>
<keyword evidence="1" id="KW-0805">Transcription regulation</keyword>
<dbReference type="InterPro" id="IPR001647">
    <property type="entry name" value="HTH_TetR"/>
</dbReference>
<dbReference type="Proteomes" id="UP000194606">
    <property type="component" value="Unassembled WGS sequence"/>
</dbReference>
<evidence type="ECO:0000256" key="1">
    <source>
        <dbReference type="ARBA" id="ARBA00023015"/>
    </source>
</evidence>
<dbReference type="SUPFAM" id="SSF48498">
    <property type="entry name" value="Tetracyclin repressor-like, C-terminal domain"/>
    <property type="match status" value="1"/>
</dbReference>
<dbReference type="RefSeq" id="WP_086582589.1">
    <property type="nucleotide sequence ID" value="NZ_MUIZ01000002.1"/>
</dbReference>
<keyword evidence="2 4" id="KW-0238">DNA-binding</keyword>
<dbReference type="PANTHER" id="PTHR47506">
    <property type="entry name" value="TRANSCRIPTIONAL REGULATORY PROTEIN"/>
    <property type="match status" value="1"/>
</dbReference>
<proteinExistence type="predicted"/>
<dbReference type="InterPro" id="IPR036271">
    <property type="entry name" value="Tet_transcr_reg_TetR-rel_C_sf"/>
</dbReference>
<dbReference type="PROSITE" id="PS50977">
    <property type="entry name" value="HTH_TETR_2"/>
    <property type="match status" value="1"/>
</dbReference>
<keyword evidence="3" id="KW-0804">Transcription</keyword>
<dbReference type="GO" id="GO:0003677">
    <property type="term" value="F:DNA binding"/>
    <property type="evidence" value="ECO:0007669"/>
    <property type="project" value="UniProtKB-UniRule"/>
</dbReference>
<feature type="DNA-binding region" description="H-T-H motif" evidence="4">
    <location>
        <begin position="29"/>
        <end position="48"/>
    </location>
</feature>
<sequence>MPRAKEFDYDVILDKATDIFLEKGYEHTSVQDLVDHLGIHRRSIYDTYGDKRQLYLKILNKYDQDMSQNYVLITAKSISIREKFEAIFKDSAFPKEECRKGCLFVNSAIELALRDGDIADQVQHFFEKTKSFFVLLLNQAKEKGELAADIDTRILASYLNNALIGIRVLVRSATSRRELENIIKTTLSIL</sequence>